<accession>A0A1M5KP05</accession>
<dbReference type="RefSeq" id="WP_079566601.1">
    <property type="nucleotide sequence ID" value="NZ_LT670818.1"/>
</dbReference>
<dbReference type="EMBL" id="LT670818">
    <property type="protein sequence ID" value="SHG54501.1"/>
    <property type="molecule type" value="Genomic_DNA"/>
</dbReference>
<dbReference type="Proteomes" id="UP000190675">
    <property type="component" value="Chromosome I"/>
</dbReference>
<evidence type="ECO:0000313" key="1">
    <source>
        <dbReference type="EMBL" id="SHG54501.1"/>
    </source>
</evidence>
<evidence type="ECO:0000313" key="2">
    <source>
        <dbReference type="Proteomes" id="UP000190675"/>
    </source>
</evidence>
<name>A0A1M5KP05_9BRAD</name>
<protein>
    <submittedName>
        <fullName evidence="1">Uncharacterized protein</fullName>
    </submittedName>
</protein>
<gene>
    <name evidence="1" type="ORF">SAMN05444169_2981</name>
</gene>
<proteinExistence type="predicted"/>
<dbReference type="AlphaFoldDB" id="A0A1M5KP05"/>
<organism evidence="1 2">
    <name type="scientific">Bradyrhizobium erythrophlei</name>
    <dbReference type="NCBI Taxonomy" id="1437360"/>
    <lineage>
        <taxon>Bacteria</taxon>
        <taxon>Pseudomonadati</taxon>
        <taxon>Pseudomonadota</taxon>
        <taxon>Alphaproteobacteria</taxon>
        <taxon>Hyphomicrobiales</taxon>
        <taxon>Nitrobacteraceae</taxon>
        <taxon>Bradyrhizobium</taxon>
    </lineage>
</organism>
<sequence>MTDQELVLSALRQVGLIIAEHLELGMTDADEVITRLVAVLDTNELAEAINRLERGFGLRVIK</sequence>
<reference evidence="1 2" key="1">
    <citation type="submission" date="2016-11" db="EMBL/GenBank/DDBJ databases">
        <authorList>
            <person name="Jaros S."/>
            <person name="Januszkiewicz K."/>
            <person name="Wedrychowicz H."/>
        </authorList>
    </citation>
    <scope>NUCLEOTIDE SEQUENCE [LARGE SCALE GENOMIC DNA]</scope>
    <source>
        <strain evidence="1 2">GAS242</strain>
    </source>
</reference>